<dbReference type="EMBL" id="CM047583">
    <property type="protein sequence ID" value="KAI9912879.1"/>
    <property type="molecule type" value="Genomic_DNA"/>
</dbReference>
<evidence type="ECO:0000313" key="2">
    <source>
        <dbReference type="Proteomes" id="UP001163321"/>
    </source>
</evidence>
<reference evidence="1 2" key="1">
    <citation type="journal article" date="2022" name="bioRxiv">
        <title>The genome of the oomycete Peronosclerospora sorghi, a cosmopolitan pathogen of maize and sorghum, is inflated with dispersed pseudogenes.</title>
        <authorList>
            <person name="Fletcher K."/>
            <person name="Martin F."/>
            <person name="Isakeit T."/>
            <person name="Cavanaugh K."/>
            <person name="Magill C."/>
            <person name="Michelmore R."/>
        </authorList>
    </citation>
    <scope>NUCLEOTIDE SEQUENCE [LARGE SCALE GENOMIC DNA]</scope>
    <source>
        <strain evidence="1">P6</strain>
    </source>
</reference>
<organism evidence="1 2">
    <name type="scientific">Peronosclerospora sorghi</name>
    <dbReference type="NCBI Taxonomy" id="230839"/>
    <lineage>
        <taxon>Eukaryota</taxon>
        <taxon>Sar</taxon>
        <taxon>Stramenopiles</taxon>
        <taxon>Oomycota</taxon>
        <taxon>Peronosporomycetes</taxon>
        <taxon>Peronosporales</taxon>
        <taxon>Peronosporaceae</taxon>
        <taxon>Peronosclerospora</taxon>
    </lineage>
</organism>
<protein>
    <submittedName>
        <fullName evidence="1">Uncharacterized protein</fullName>
    </submittedName>
</protein>
<proteinExistence type="predicted"/>
<sequence>MPGWLDRKTARRASSNAFWNRVVSPGRAIFGSKYRSIKVESMLLVASSMTPSRVFRGQPRPIPATRMWKNALLCGCSLYEPHYTRTDVAFMTSSSFAGRTWRMALTSIRAFRLLLMAAHSVQCARHATAACRTARWGSERATRSVETTGTSSCGAGANGTSTKA</sequence>
<dbReference type="Proteomes" id="UP001163321">
    <property type="component" value="Chromosome 4"/>
</dbReference>
<name>A0ACC0W2C1_9STRA</name>
<keyword evidence="2" id="KW-1185">Reference proteome</keyword>
<evidence type="ECO:0000313" key="1">
    <source>
        <dbReference type="EMBL" id="KAI9912879.1"/>
    </source>
</evidence>
<gene>
    <name evidence="1" type="ORF">PsorP6_006786</name>
</gene>
<accession>A0ACC0W2C1</accession>
<comment type="caution">
    <text evidence="1">The sequence shown here is derived from an EMBL/GenBank/DDBJ whole genome shotgun (WGS) entry which is preliminary data.</text>
</comment>